<dbReference type="PANTHER" id="PTHR30509">
    <property type="entry name" value="P-HYDROXYBENZOIC ACID EFFLUX PUMP SUBUNIT-RELATED"/>
    <property type="match status" value="1"/>
</dbReference>
<feature type="transmembrane region" description="Helical" evidence="7">
    <location>
        <begin position="91"/>
        <end position="109"/>
    </location>
</feature>
<proteinExistence type="inferred from homology"/>
<dbReference type="PANTHER" id="PTHR30509:SF9">
    <property type="entry name" value="MULTIDRUG RESISTANCE PROTEIN MDTO"/>
    <property type="match status" value="1"/>
</dbReference>
<comment type="caution">
    <text evidence="9">The sequence shown here is derived from an EMBL/GenBank/DDBJ whole genome shotgun (WGS) entry which is preliminary data.</text>
</comment>
<dbReference type="Pfam" id="PF13515">
    <property type="entry name" value="FUSC_2"/>
    <property type="match status" value="1"/>
</dbReference>
<dbReference type="EMBL" id="JAHKNI010000006">
    <property type="protein sequence ID" value="MBU3063659.1"/>
    <property type="molecule type" value="Genomic_DNA"/>
</dbReference>
<feature type="transmembrane region" description="Helical" evidence="7">
    <location>
        <begin position="519"/>
        <end position="537"/>
    </location>
</feature>
<keyword evidence="3 7" id="KW-0812">Transmembrane</keyword>
<evidence type="ECO:0000313" key="10">
    <source>
        <dbReference type="Proteomes" id="UP000733379"/>
    </source>
</evidence>
<feature type="domain" description="Integral membrane bound transporter" evidence="8">
    <location>
        <begin position="432"/>
        <end position="557"/>
    </location>
</feature>
<dbReference type="RefSeq" id="WP_215918574.1">
    <property type="nucleotide sequence ID" value="NZ_JAHKNI010000006.1"/>
</dbReference>
<evidence type="ECO:0000259" key="8">
    <source>
        <dbReference type="Pfam" id="PF13515"/>
    </source>
</evidence>
<comment type="subcellular location">
    <subcellularLocation>
        <location evidence="1">Cell membrane</location>
        <topology evidence="1">Multi-pass membrane protein</topology>
    </subcellularLocation>
</comment>
<name>A0ABS6B352_9NOCA</name>
<feature type="transmembrane region" description="Helical" evidence="7">
    <location>
        <begin position="20"/>
        <end position="38"/>
    </location>
</feature>
<evidence type="ECO:0000256" key="6">
    <source>
        <dbReference type="ARBA" id="ARBA00043993"/>
    </source>
</evidence>
<evidence type="ECO:0000256" key="7">
    <source>
        <dbReference type="SAM" id="Phobius"/>
    </source>
</evidence>
<keyword evidence="5 7" id="KW-0472">Membrane</keyword>
<comment type="similarity">
    <text evidence="6">Belongs to the YccS/YhfK family.</text>
</comment>
<dbReference type="InterPro" id="IPR049453">
    <property type="entry name" value="Memb_transporter_dom"/>
</dbReference>
<dbReference type="Proteomes" id="UP000733379">
    <property type="component" value="Unassembled WGS sequence"/>
</dbReference>
<keyword evidence="4 7" id="KW-1133">Transmembrane helix</keyword>
<evidence type="ECO:0000256" key="1">
    <source>
        <dbReference type="ARBA" id="ARBA00004651"/>
    </source>
</evidence>
<feature type="transmembrane region" description="Helical" evidence="7">
    <location>
        <begin position="68"/>
        <end position="85"/>
    </location>
</feature>
<keyword evidence="2" id="KW-1003">Cell membrane</keyword>
<evidence type="ECO:0000256" key="3">
    <source>
        <dbReference type="ARBA" id="ARBA00022692"/>
    </source>
</evidence>
<evidence type="ECO:0000256" key="5">
    <source>
        <dbReference type="ARBA" id="ARBA00023136"/>
    </source>
</evidence>
<feature type="transmembrane region" description="Helical" evidence="7">
    <location>
        <begin position="543"/>
        <end position="562"/>
    </location>
</feature>
<feature type="transmembrane region" description="Helical" evidence="7">
    <location>
        <begin position="145"/>
        <end position="162"/>
    </location>
</feature>
<keyword evidence="10" id="KW-1185">Reference proteome</keyword>
<accession>A0ABS6B352</accession>
<protein>
    <submittedName>
        <fullName evidence="9">FUSC family protein</fullName>
    </submittedName>
</protein>
<evidence type="ECO:0000256" key="2">
    <source>
        <dbReference type="ARBA" id="ARBA00022475"/>
    </source>
</evidence>
<feature type="transmembrane region" description="Helical" evidence="7">
    <location>
        <begin position="116"/>
        <end position="133"/>
    </location>
</feature>
<evidence type="ECO:0000256" key="4">
    <source>
        <dbReference type="ARBA" id="ARBA00022989"/>
    </source>
</evidence>
<evidence type="ECO:0000313" key="9">
    <source>
        <dbReference type="EMBL" id="MBU3063659.1"/>
    </source>
</evidence>
<sequence length="750" mass="77902">MIELRARVARLWSMPAALRALRAALVVPGLFALTAKAIGNMDMATFAAFGGFATLVMASFGGSRRDKLLGHLGLAVVGSVLLAIGTAVHTIVWLAVVVTLVVGFAVLFSGVIGPNVAAGGTAALLAFVLPAASPGAIEAIPSRLAGWWLASIVGTAAVLLISPRPNSDGVRAAAATLARALADRLDAALADCEASALTATAAQGRGVTESGALAVQSEPTASQTTAQAARVAAIEAKHRLLEQFNSGPNRPTGLTAADQALTAMVGMLEWIASVMDDCLSEHADLTIQIDVEQALFVTTATVLRDVAGLLDGSGDGPRVTADLERLERALDESVTTLRHMDIGRPDYADAVDVSFHARTIGLGARTAALQTLTVAGLADYTVESPSATDELPAPRRRLGFLSAVGGVTLGHASLRSVWFLNAMRGALGLAAATAVADISGVQHAFWVVLGTMSVLRTSASTTGATALRALAGTVLGFVVGAALLLAIGTGPVAMWIALPVVSLIAAYAPGVAPFAVGQAAFTLTVSVLYNLIVPVGWQVGVLRVQDVAIGCLVSVVVGALFWPRGAGQIVRDDLSDAFHQGGHYLAGAVEWALGMRNSPPDKGRALTADMRLEEAVRGYLAERGTKRMPREHLWRLVTGTTRLRLTAQSLAGLPHPDAEPDPVSQALHGQSAQLALWFDELGDSLVGRAPLPAASLVPPELDTIAASASVSVLPCTLWVEQHIQHVNPHLAELVEAADELARQRALPWWK</sequence>
<feature type="transmembrane region" description="Helical" evidence="7">
    <location>
        <begin position="44"/>
        <end position="61"/>
    </location>
</feature>
<gene>
    <name evidence="9" type="ORF">KO481_19255</name>
</gene>
<feature type="transmembrane region" description="Helical" evidence="7">
    <location>
        <begin position="467"/>
        <end position="487"/>
    </location>
</feature>
<organism evidence="9 10">
    <name type="scientific">Nocardia albiluteola</name>
    <dbReference type="NCBI Taxonomy" id="2842303"/>
    <lineage>
        <taxon>Bacteria</taxon>
        <taxon>Bacillati</taxon>
        <taxon>Actinomycetota</taxon>
        <taxon>Actinomycetes</taxon>
        <taxon>Mycobacteriales</taxon>
        <taxon>Nocardiaceae</taxon>
        <taxon>Nocardia</taxon>
    </lineage>
</organism>
<reference evidence="9 10" key="1">
    <citation type="submission" date="2021-06" db="EMBL/GenBank/DDBJ databases">
        <title>Actinomycetes sequencing.</title>
        <authorList>
            <person name="Shan Q."/>
        </authorList>
    </citation>
    <scope>NUCLEOTIDE SEQUENCE [LARGE SCALE GENOMIC DNA]</scope>
    <source>
        <strain evidence="9 10">NEAU-G5</strain>
    </source>
</reference>